<sequence length="328" mass="34094">MAVVDLQAPSPTTAANSVAAYAIYPTPNPSIARMPPTRFVIINYAANGPLNFQFNQNNTGVNPTTGGIMSIGTVIVKQLTSSSLTTNANITWGGQVVDGGGNLQGTVANTAVNGCGSATGCTISVPGPGAVIVYLDSPDSSISNAPNTTGTNGANPDASETSTEVVPAASFDPGYLNVDPTHTLMHGTSTASTIMSNTFNPDGPQQPDSLFLIAFASRLSLQTNGSTSSPRSSFSAAEPSELDDRRYSLFGADDEEEQACQPMLPVWPEELQYAEDSSPAPPASTALPERTHCDISIVAEKGTPQNSPRPKTWIEGAAKKIFVARKSV</sequence>
<dbReference type="OrthoDB" id="2796951at2759"/>
<proteinExistence type="predicted"/>
<feature type="region of interest" description="Disordered" evidence="1">
    <location>
        <begin position="222"/>
        <end position="241"/>
    </location>
</feature>
<evidence type="ECO:0000313" key="4">
    <source>
        <dbReference type="Proteomes" id="UP000054248"/>
    </source>
</evidence>
<dbReference type="InterPro" id="IPR031728">
    <property type="entry name" value="GlcAase_C"/>
</dbReference>
<dbReference type="InterPro" id="IPR013780">
    <property type="entry name" value="Glyco_hydro_b"/>
</dbReference>
<organism evidence="3 4">
    <name type="scientific">Tulasnella calospora MUT 4182</name>
    <dbReference type="NCBI Taxonomy" id="1051891"/>
    <lineage>
        <taxon>Eukaryota</taxon>
        <taxon>Fungi</taxon>
        <taxon>Dikarya</taxon>
        <taxon>Basidiomycota</taxon>
        <taxon>Agaricomycotina</taxon>
        <taxon>Agaricomycetes</taxon>
        <taxon>Cantharellales</taxon>
        <taxon>Tulasnellaceae</taxon>
        <taxon>Tulasnella</taxon>
    </lineage>
</organism>
<feature type="compositionally biased region" description="Low complexity" evidence="1">
    <location>
        <begin position="226"/>
        <end position="239"/>
    </location>
</feature>
<dbReference type="Pfam" id="PF16862">
    <property type="entry name" value="Glyco_hydro_79C"/>
    <property type="match status" value="1"/>
</dbReference>
<feature type="domain" description="Beta-glucuronidase C-terminal" evidence="2">
    <location>
        <begin position="20"/>
        <end position="132"/>
    </location>
</feature>
<dbReference type="HOGENOM" id="CLU_847838_0_0_1"/>
<dbReference type="AlphaFoldDB" id="A0A0C3Q008"/>
<dbReference type="EMBL" id="KN823936">
    <property type="protein sequence ID" value="KIO15591.1"/>
    <property type="molecule type" value="Genomic_DNA"/>
</dbReference>
<evidence type="ECO:0000313" key="3">
    <source>
        <dbReference type="EMBL" id="KIO15591.1"/>
    </source>
</evidence>
<dbReference type="Gene3D" id="2.60.40.1180">
    <property type="entry name" value="Golgi alpha-mannosidase II"/>
    <property type="match status" value="1"/>
</dbReference>
<dbReference type="Proteomes" id="UP000054248">
    <property type="component" value="Unassembled WGS sequence"/>
</dbReference>
<keyword evidence="4" id="KW-1185">Reference proteome</keyword>
<reference evidence="3 4" key="1">
    <citation type="submission" date="2014-04" db="EMBL/GenBank/DDBJ databases">
        <authorList>
            <consortium name="DOE Joint Genome Institute"/>
            <person name="Kuo A."/>
            <person name="Girlanda M."/>
            <person name="Perotto S."/>
            <person name="Kohler A."/>
            <person name="Nagy L.G."/>
            <person name="Floudas D."/>
            <person name="Copeland A."/>
            <person name="Barry K.W."/>
            <person name="Cichocki N."/>
            <person name="Veneault-Fourrey C."/>
            <person name="LaButti K."/>
            <person name="Lindquist E.A."/>
            <person name="Lipzen A."/>
            <person name="Lundell T."/>
            <person name="Morin E."/>
            <person name="Murat C."/>
            <person name="Sun H."/>
            <person name="Tunlid A."/>
            <person name="Henrissat B."/>
            <person name="Grigoriev I.V."/>
            <person name="Hibbett D.S."/>
            <person name="Martin F."/>
            <person name="Nordberg H.P."/>
            <person name="Cantor M.N."/>
            <person name="Hua S.X."/>
        </authorList>
    </citation>
    <scope>NUCLEOTIDE SEQUENCE [LARGE SCALE GENOMIC DNA]</scope>
    <source>
        <strain evidence="3 4">MUT 4182</strain>
    </source>
</reference>
<accession>A0A0C3Q008</accession>
<gene>
    <name evidence="3" type="ORF">M407DRAFT_34818</name>
</gene>
<feature type="region of interest" description="Disordered" evidence="1">
    <location>
        <begin position="143"/>
        <end position="164"/>
    </location>
</feature>
<name>A0A0C3Q008_9AGAM</name>
<feature type="compositionally biased region" description="Low complexity" evidence="1">
    <location>
        <begin position="144"/>
        <end position="156"/>
    </location>
</feature>
<protein>
    <submittedName>
        <fullName evidence="3">Glycoside hydrolase family 79 protein</fullName>
    </submittedName>
</protein>
<evidence type="ECO:0000256" key="1">
    <source>
        <dbReference type="SAM" id="MobiDB-lite"/>
    </source>
</evidence>
<evidence type="ECO:0000259" key="2">
    <source>
        <dbReference type="Pfam" id="PF16862"/>
    </source>
</evidence>
<dbReference type="GO" id="GO:0016787">
    <property type="term" value="F:hydrolase activity"/>
    <property type="evidence" value="ECO:0007669"/>
    <property type="project" value="UniProtKB-KW"/>
</dbReference>
<reference evidence="4" key="2">
    <citation type="submission" date="2015-01" db="EMBL/GenBank/DDBJ databases">
        <title>Evolutionary Origins and Diversification of the Mycorrhizal Mutualists.</title>
        <authorList>
            <consortium name="DOE Joint Genome Institute"/>
            <consortium name="Mycorrhizal Genomics Consortium"/>
            <person name="Kohler A."/>
            <person name="Kuo A."/>
            <person name="Nagy L.G."/>
            <person name="Floudas D."/>
            <person name="Copeland A."/>
            <person name="Barry K.W."/>
            <person name="Cichocki N."/>
            <person name="Veneault-Fourrey C."/>
            <person name="LaButti K."/>
            <person name="Lindquist E.A."/>
            <person name="Lipzen A."/>
            <person name="Lundell T."/>
            <person name="Morin E."/>
            <person name="Murat C."/>
            <person name="Riley R."/>
            <person name="Ohm R."/>
            <person name="Sun H."/>
            <person name="Tunlid A."/>
            <person name="Henrissat B."/>
            <person name="Grigoriev I.V."/>
            <person name="Hibbett D.S."/>
            <person name="Martin F."/>
        </authorList>
    </citation>
    <scope>NUCLEOTIDE SEQUENCE [LARGE SCALE GENOMIC DNA]</scope>
    <source>
        <strain evidence="4">MUT 4182</strain>
    </source>
</reference>
<keyword evidence="3" id="KW-0378">Hydrolase</keyword>